<evidence type="ECO:0000313" key="5">
    <source>
        <dbReference type="RefSeq" id="XP_070320544.1"/>
    </source>
</evidence>
<dbReference type="SMART" id="SM00250">
    <property type="entry name" value="PLEC"/>
    <property type="match status" value="62"/>
</dbReference>
<dbReference type="Gene3D" id="3.90.1290.10">
    <property type="entry name" value="Plakin repeat"/>
    <property type="match status" value="13"/>
</dbReference>
<feature type="compositionally biased region" description="Low complexity" evidence="3">
    <location>
        <begin position="3643"/>
        <end position="3655"/>
    </location>
</feature>
<organism evidence="4 5">
    <name type="scientific">Odocoileus virginianus</name>
    <name type="common">White-tailed deer</name>
    <dbReference type="NCBI Taxonomy" id="9874"/>
    <lineage>
        <taxon>Eukaryota</taxon>
        <taxon>Metazoa</taxon>
        <taxon>Chordata</taxon>
        <taxon>Craniata</taxon>
        <taxon>Vertebrata</taxon>
        <taxon>Euteleostomi</taxon>
        <taxon>Mammalia</taxon>
        <taxon>Eutheria</taxon>
        <taxon>Laurasiatheria</taxon>
        <taxon>Artiodactyla</taxon>
        <taxon>Ruminantia</taxon>
        <taxon>Pecora</taxon>
        <taxon>Cervidae</taxon>
        <taxon>Odocoileinae</taxon>
        <taxon>Odocoileus</taxon>
    </lineage>
</organism>
<feature type="compositionally biased region" description="Low complexity" evidence="3">
    <location>
        <begin position="2597"/>
        <end position="2609"/>
    </location>
</feature>
<name>A0ABM4HY98_ODOVR</name>
<keyword evidence="2" id="KW-0677">Repeat</keyword>
<feature type="region of interest" description="Disordered" evidence="3">
    <location>
        <begin position="3107"/>
        <end position="3136"/>
    </location>
</feature>
<dbReference type="RefSeq" id="XP_070320544.1">
    <property type="nucleotide sequence ID" value="XM_070464443.1"/>
</dbReference>
<dbReference type="Pfam" id="PF00681">
    <property type="entry name" value="Plectin"/>
    <property type="match status" value="27"/>
</dbReference>
<reference evidence="5" key="1">
    <citation type="submission" date="2025-08" db="UniProtKB">
        <authorList>
            <consortium name="RefSeq"/>
        </authorList>
    </citation>
    <scope>IDENTIFICATION</scope>
    <source>
        <tissue evidence="5">Tongue muscle</tissue>
    </source>
</reference>
<dbReference type="GeneID" id="110131179"/>
<proteinExistence type="predicted"/>
<evidence type="ECO:0000256" key="2">
    <source>
        <dbReference type="ARBA" id="ARBA00022737"/>
    </source>
</evidence>
<dbReference type="SUPFAM" id="SSF75399">
    <property type="entry name" value="Plakin repeat"/>
    <property type="match status" value="13"/>
</dbReference>
<evidence type="ECO:0000313" key="4">
    <source>
        <dbReference type="Proteomes" id="UP001652640"/>
    </source>
</evidence>
<feature type="compositionally biased region" description="Low complexity" evidence="3">
    <location>
        <begin position="3120"/>
        <end position="3132"/>
    </location>
</feature>
<dbReference type="InterPro" id="IPR001101">
    <property type="entry name" value="Plectin_repeat"/>
</dbReference>
<dbReference type="InterPro" id="IPR043197">
    <property type="entry name" value="Plakin"/>
</dbReference>
<feature type="region of interest" description="Disordered" evidence="3">
    <location>
        <begin position="3630"/>
        <end position="3659"/>
    </location>
</feature>
<feature type="region of interest" description="Disordered" evidence="3">
    <location>
        <begin position="4672"/>
        <end position="4717"/>
    </location>
</feature>
<dbReference type="PANTHER" id="PTHR23169:SF21">
    <property type="entry name" value="EPIPLAKIN"/>
    <property type="match status" value="1"/>
</dbReference>
<accession>A0ABM4HY98</accession>
<keyword evidence="4" id="KW-1185">Reference proteome</keyword>
<protein>
    <submittedName>
        <fullName evidence="5">Epiplakin</fullName>
    </submittedName>
</protein>
<evidence type="ECO:0000256" key="1">
    <source>
        <dbReference type="ARBA" id="ARBA00022553"/>
    </source>
</evidence>
<feature type="region of interest" description="Disordered" evidence="3">
    <location>
        <begin position="2584"/>
        <end position="2613"/>
    </location>
</feature>
<gene>
    <name evidence="5" type="primary">EPPK1</name>
</gene>
<dbReference type="InterPro" id="IPR035915">
    <property type="entry name" value="Plakin_repeat_sf"/>
</dbReference>
<evidence type="ECO:0000256" key="3">
    <source>
        <dbReference type="SAM" id="MobiDB-lite"/>
    </source>
</evidence>
<dbReference type="Proteomes" id="UP001652640">
    <property type="component" value="Unplaced"/>
</dbReference>
<dbReference type="PANTHER" id="PTHR23169">
    <property type="entry name" value="ENVOPLAKIN"/>
    <property type="match status" value="1"/>
</dbReference>
<keyword evidence="1" id="KW-0597">Phosphoprotein</keyword>
<sequence>MNGHASPPRDLQVIGGTRPAAVSKTVKAVLGAGTPSVPQARSIAGVWVEASGRAQGLYAAMKQGLLPSGLGLALLEAQAATGGLVDPTQGQLLPVSEALQQGLVGLELKEKLLAAERAATGYPDPYGGEKLALFQAIRKEVVDKALGWNWLEAQLATGGLVDPIRGVRVAPELACQQGLLDQETWHGLSELGPGSSALGFLDPNTLEQLLYRELLGRCVQAPSTGLALLPLKVTFHTLGGAVSLAELLEVGILDEETAQGLREGRLAVPDVGARADVQRYLQGTGGVAGVVLLPAGHKKSFFQAVAEHLLPTGAVLLLLEAQAATCTLVDPATGRQLRVDEAVRAGLVTPELHRQLQVAEKAVTGYHDPFSGTRVPLFQAMKKELVDQPLALRLLDAQLATGGLVCPARRLRLPMEAALRLGCLDEETQQHLLRAAGFLDPSTHESLSYGQLLARCVTDLETGLAFLPISAGSPGEESQGPLFIEHSTRQVLSAVTATVSVGRFQGRPTSLWELLFSEVVPVEQRVTLTQQHKHGALSVEELAAALRATHEQAAATARTTFAGLRVPVTPGELLRAEIIGQDVYEQLEHGQTTAQDVASLDSVQRYLQGTGCIAGLLLPGSQEPLSIHEAYRKGLLRPGTALILLEAQAATGFIVDPKENRRYSVEEALRAGVIGPEMFAKLLSAERAVTGYTDPYTGQQISLFQAMKKDLIVREHGIRLLEAQIATGGVIDPVHSHRVPVEVAYQRGYFDEEMNRVLEDPSDDTKGFFDPNTHENLTYMQLLERCVHDPNTGLYLLPLKSAQTLLADEATRQAFQSLLLLVQHGRFRGRRVSAWELVNSEYISEARRRWLLQSFRRHQVSLEEVSKLLEREVESQADVALPTVRGRVTACQLREAGVIDQEVLGRVLAGTLSPEALLCTESVSKFLCGSGAVGGVLLQPSTRRLSLYQAMKQKLLGPGVALALLEAQAATGGVTDPHGPEPMSSDEAVRRGLVGPELYSRLAWAECAVTGFPDPFSGKLLSLFQAMKKGLVPAEQAIRLLEAQVATGGIIDPTSHHHLPMLVALQRGYIDQEVMLALSDSKTFPTHDGRGHTSYAQLLEQCVRDEASGLHFLPLPESAPMVPTDEQVRKTLKAMPGAEDGTSLWELLESCHFTEEQRRGFLEDFREGRTTTQQLQAAVQRQVQEAELLARAHVTLPGPRGGVPAVWLLDAGIITRETLEALAQGMQSPAEVAEQPTVRACLWGTGCVAGVLLQPSGAKVSISQAVRDGLLPAGLGQRLLEAQVVSGSLVDPLTNQRLSVEEAVKAGLVAGALSEQLQQVEKAVTGYMDPCSGGSLSLWQAVEKGLVPRSEGLPLLQAQLATGGVVDPVHGVHLPQVAACRLGLLDEQTSSMLTSTDEDSKFFFDPGTRDKVTYGQLKEHCVLDADTGLWLLPLPQDMALEVDDHTAVALRAMKVPVGAGRFRGLSISLWDLLHSEYVGLQKRRELAALCQSGRATALRQVVTAVTTLVEASERQPSQATFRGLRKQLSANDLFRSQLIDKKTLDELSQGKRTVQEVAEMDHVRRYLEGGSFIAGVLIQDTKEKMSISEALRRNVLRPGTALVLLEAQAATGFLIDPVENCKLTVQEAFAAGMFGRETYQKLLSAERAVTGYTDPYTGEQISLFQAMKKDLIVREHGIRLLEAQIATGGIIDPVHSHRVPVDVAYQRGYFDEEMNRVLEDPSDDTKGFFDPNTHENLTYMQLLERCVKDPETGLYMLQIVKKGETYVYIDEATRQALQSKTTEMLVGMFAQQVVSFWDLLSSPYFTEERKKELVQGYKAGNVSLEQLLKVITTTVEETEQQNKGIRLAAIGGEVTAAELFNSGIIDKKTLDALHNEGAEGKDLGCLPHVKVYLEGSGCIAGLTTPSTHEVLSFYEASRKGCIPAGFAAHLLEAQAATGFLLDPHSHQRLSVDDAVAAGLVGVELQERLLNAEKAAMGYTDPGTGHTLSLFQAMQRKLVKRELALRLLEVQVATGGVMDPQHHHRLPLDTAYKRGCLDQDTYPLVAEQKCMNKRFVDPNTQEKVTYQELQERSHRDEKTGWALFPVLKDEQESQFIDETTRRALEAERVEVIVGRFKGQRPSVWELLNSEYVTEEKKLELVRKYKQDTAHALEKVVKVIFEIISEKEKNNKPLWFRGIRKQITASELLTSSIISRETLQALEAGQASVDAVTKNEVVRRYLEGTGCIAGVLVPAKDEPGRQEKMSIYQAMWKGVLRPGTALVLLEAQAATGFVIDPVRNQKLSVEEAVAAGVVGGELQEKLLSAERAVTGYTDPYTGQQISLFQAMKKDLIVREHGIRLLEAQIATGGVIDPVHSHRVPVDVAYQRGYFDEEMNRVLEDPSDDTKGFFDPNTHENLTYVQLLRRCVRDPDTGLYMLQLAGRGSALHQLGEELRAALRDTRVTLGAGLPRGQPVSVWELLFYREVSESQRQDLLRRYRAGSLTAQELGAALVSLLAEAEAEAEAEVGVARRGAPDPRGALRAATMEVRLGRLRGPAVPVWDVLDSGYVSAATREQLLAQFGSGTLGLPALTRRLTTIIEEAEAAHGTEPALSQGGGASGQRAAAGLSPGQDADADADADAARALLEQALRAATMEVRVGRFQGRPVSVWEVLFSSYLSQARRDELLAQHAAGALALPALVAVLTQLIEETEERLSKVSFRGLRRQVSASELHTSGILGPETLRDLAQGTKTLQEVTEMDSVKRYLEGTSCIAGVLVPAKDEPGRQEKMSIYQAMWKGVLRPGTALVLLEAQAATGFVIDPVRNQKLSVEEAVAAGVVGGELQEKLLSAERAVTGYTDPYTGQQISLFQAMKKDLIVREHGIRLLEAQIATGGVIDPVHSHRVPVDVAYQRGYFDEEMNRVLEDPSDDTKGFFDPNTHENLTYVQLLRRCVRDPDTGLYMLQLAGRGSALHQLGEELRAALRDTRVTLGAGLPRGQPVSVWELLFYREVSESQRQDLLRRYRAGSLTAQELGAALVSLLAEAEAEAEAEVGVARRGAPDPRGALRAATMEVRLGRLRGPAVPVWDVLDSGYVSAATREQLLAQFGSGTLGLPALTRRLTTIIEEAEAAHGTEPALSQGGGASGQRAAAGLSPGQDADADADADAARALLEQALRAATMEVRVGRFQGRPVSVWEVLFSSYLSQARRDELLAQHAAGALALPALVAVLTQLIEETEERLSKVSFRGLRRQVSASELHTSGILGPETLRDLAQGTKTLQEVTEMDSVKRYLEGTSCIAGVLVPAKDEPGRQEKMSIYQAMWKGVLRPGTALVLLEAQAATGFVIDPVRNQKLSVEEAVAAGVVGGELQEKLLSAERAVTGYTDPYTGQQISLFQAMKKDLIVREHGIRLLEAQIATGGVIDPVHSHRVPVDVAYQRGYFDEEMNRVLEDPSDDTKGFFDPNTHENLTYVQLLRRCVRDPDTGLYMLQLAGRGSALHQLGEELRAALRDTRVTLGAGLPRGQPVSVWELLFYREVSESQRQDLLRRYRAGSLTAQELGAALVSLLAEAEAEAEAEVGVARRGAPDPRGALRAATMEVRLGRLRGPAVPVWDVLDSGYVSAATREQLLAQFGSGTLGLPALTRRLTTIIEEAEAAHGTEPALSQGGGASGQRAAAGLSPGQDADADADADAARALLEQALRAATMEVRVGRFQGRPVSVWEVLFSSYLSQARRDELLAQHAAGALALPALVAVLTQLIEETEERLSKVSFRGLRRQVSASELHTSGILGPETLRDLAQGTKTLQEVTEMDSVKRYLEGTSCIAGVLVPAKDEPGRQEKMSIYQAMWKGVLRPGTALVLLEAQAATGFVIDPVRNQKLSVEEAVAAGVVGGELQEKLLSAERAVTGYTDPYTGQQISLFQAMKKDLIVREHGIRLLEAQIATGGVIDPVHSHRVPVDVAYQRGYFDEEMNRVLEDPSDDTKGFFDPNTHENLTYVQLLRRCVRDPDTGLYMLQLAGRGSALHQLGEELRAALRDTRVTLGAGLPRGQPVSVWELLFYREVSESQRQDLLRRYRAGSLTAQELGAALVSLLAEAEAEAEAEVGVARRGAPDPRGALRAATMEVRLGRLRGPAVPVWDVLDSGYVSAATREQLLAQFGSGTLGLPALTRRLTTIIEEAEAAHGTEPALSQGGGASGQRAAAGLSPGQDADADADADAARALLEQALRAATMEVRVGRFQGRPVSVWEVLFSSYLSQARRDELLAQHAAGALALPALVAVLTQLIEETEERLSKVSFRGLRRQVSASELHTSGILGPETLRDLAQGTKTLQEVTEMDSVKRYLEGTSCIAGVLVPAKDEPGRQEKMSIYQAMWKGVLRPGTALVLLEAQAATGFVIDPVRNQKLSVEEAVAAGVVGGELQEKLLSAERAVTGYTDPYTGQQISLFQAMKKDLIVREHGIRLLEAQIATGGVIDPVHSHRVPVDVAYQRGYFDEEMNRVLEDPSDDTKGFFDPNTHENLTYVQLLRRCVRDPDTGLYMLQLAGRGSALHQLGEELRAALRDTRVTLGAGLPRGQPVSVWELLFYREVSESQRQDLLRRYRAGSLTAQELGAALVSLLAEAEAEAEAEVGVARRGAPDPRGALRAATMEVRLGRLRGPAVPVWDVLDSGYVSAATREQLLAQFGSGTLGLPALTRRLTTIIEEAEAAHGTEPALSQGARGRRPGPARPGGGASGQRAAAGLSPGQDADADADADAARALLEQALRAATMEVRVGRFQGRPVSVWEVLFSSYLSQARRDELLAQHAAGALALPALVAVLTQLIEETEERLSKVSFRGLRRQVSASELHTSGILGPETLRDLAQGTKTLQEVTEMDSVKRYLEGTSCIAGVLVPAKDEPGRQEKMSIYQAMWKGVLRPGTALVLLEAQAATGFVIDPVRNQKLSVEEAVAAGVVGGELQEKLLSAERAVTGYTDPYTGQQISLFQAMKKDLIVREHGIRLLEAQIATGGVIDPVHSHRVPVDVAYQRGYFDEEMNRVLEDPSDDTKGFFDPNTHENLTYVQLLQRATPDPETGLLFLSLTGK</sequence>
<feature type="compositionally biased region" description="Low complexity" evidence="3">
    <location>
        <begin position="4166"/>
        <end position="4178"/>
    </location>
</feature>
<feature type="region of interest" description="Disordered" evidence="3">
    <location>
        <begin position="4153"/>
        <end position="4182"/>
    </location>
</feature>